<dbReference type="EMBL" id="JBHFFA010000001">
    <property type="protein sequence ID" value="KAL2649884.1"/>
    <property type="molecule type" value="Genomic_DNA"/>
</dbReference>
<evidence type="ECO:0000259" key="1">
    <source>
        <dbReference type="PROSITE" id="PS50878"/>
    </source>
</evidence>
<dbReference type="Pfam" id="PF00078">
    <property type="entry name" value="RVT_1"/>
    <property type="match status" value="1"/>
</dbReference>
<evidence type="ECO:0000313" key="2">
    <source>
        <dbReference type="EMBL" id="KAL2649884.1"/>
    </source>
</evidence>
<dbReference type="SUPFAM" id="SSF56672">
    <property type="entry name" value="DNA/RNA polymerases"/>
    <property type="match status" value="1"/>
</dbReference>
<keyword evidence="3" id="KW-1185">Reference proteome</keyword>
<dbReference type="CDD" id="cd01650">
    <property type="entry name" value="RT_nLTR_like"/>
    <property type="match status" value="1"/>
</dbReference>
<gene>
    <name evidence="2" type="ORF">R1flu_018012</name>
</gene>
<dbReference type="PROSITE" id="PS50878">
    <property type="entry name" value="RT_POL"/>
    <property type="match status" value="1"/>
</dbReference>
<dbReference type="PANTHER" id="PTHR31635:SF196">
    <property type="entry name" value="REVERSE TRANSCRIPTASE DOMAIN-CONTAINING PROTEIN-RELATED"/>
    <property type="match status" value="1"/>
</dbReference>
<reference evidence="2 3" key="1">
    <citation type="submission" date="2024-09" db="EMBL/GenBank/DDBJ databases">
        <title>Chromosome-scale assembly of Riccia fluitans.</title>
        <authorList>
            <person name="Paukszto L."/>
            <person name="Sawicki J."/>
            <person name="Karawczyk K."/>
            <person name="Piernik-Szablinska J."/>
            <person name="Szczecinska M."/>
            <person name="Mazdziarz M."/>
        </authorList>
    </citation>
    <scope>NUCLEOTIDE SEQUENCE [LARGE SCALE GENOMIC DNA]</scope>
    <source>
        <strain evidence="2">Rf_01</strain>
        <tissue evidence="2">Aerial parts of the thallus</tissue>
    </source>
</reference>
<dbReference type="AlphaFoldDB" id="A0ABD1ZI08"/>
<accession>A0ABD1ZI08</accession>
<evidence type="ECO:0000313" key="3">
    <source>
        <dbReference type="Proteomes" id="UP001605036"/>
    </source>
</evidence>
<dbReference type="InterPro" id="IPR043502">
    <property type="entry name" value="DNA/RNA_pol_sf"/>
</dbReference>
<feature type="domain" description="Reverse transcriptase" evidence="1">
    <location>
        <begin position="111"/>
        <end position="371"/>
    </location>
</feature>
<dbReference type="InterPro" id="IPR000477">
    <property type="entry name" value="RT_dom"/>
</dbReference>
<organism evidence="2 3">
    <name type="scientific">Riccia fluitans</name>
    <dbReference type="NCBI Taxonomy" id="41844"/>
    <lineage>
        <taxon>Eukaryota</taxon>
        <taxon>Viridiplantae</taxon>
        <taxon>Streptophyta</taxon>
        <taxon>Embryophyta</taxon>
        <taxon>Marchantiophyta</taxon>
        <taxon>Marchantiopsida</taxon>
        <taxon>Marchantiidae</taxon>
        <taxon>Marchantiales</taxon>
        <taxon>Ricciaceae</taxon>
        <taxon>Riccia</taxon>
    </lineage>
</organism>
<proteinExistence type="predicted"/>
<dbReference type="PANTHER" id="PTHR31635">
    <property type="entry name" value="REVERSE TRANSCRIPTASE DOMAIN-CONTAINING PROTEIN-RELATED"/>
    <property type="match status" value="1"/>
</dbReference>
<protein>
    <recommendedName>
        <fullName evidence="1">Reverse transcriptase domain-containing protein</fullName>
    </recommendedName>
</protein>
<dbReference type="Proteomes" id="UP001605036">
    <property type="component" value="Unassembled WGS sequence"/>
</dbReference>
<comment type="caution">
    <text evidence="2">The sequence shown here is derived from an EMBL/GenBank/DDBJ whole genome shotgun (WGS) entry which is preliminary data.</text>
</comment>
<name>A0ABD1ZI08_9MARC</name>
<sequence>MSSLQTNGGTVIKNEDLILNQVLKFYTTLYAQPTLTQEEIQEQGKALTLLKWLVFEEDNRLLMALPDEAEVSKAVSDLPSNKAPDEDGLTAEVLREMWSEVGAGCLHFVQEVWRSKRLGKLNSGAIVKLILKSEEKAKLSNWRPISLLNLSYKLAGRILAKRLKELIPKLVDEEQTGFVHGRSITDNIVSLSLCQELAVAKKEPVLFVKLDFVKAFDRVQHAFHWSTMRCMGFGSEIITLTQAFVSEGHARVHMNGRYTKSFKLERGVRQGCPISPLLFSISTQPLMWLLREGEQKGEIEGVSVPKGGTLLHRLFADDSGVAVKAEERNFRNLCKIIEWFEKISGAQLNPAKSVIIPFALEHPLPWLQSIGCQVLNPGQYITYLGCHFGLEKSEEERASDLQKKLQRKLGRWACRFLTWASRGTAPTTRVASTPNVSFLGFRPASNQLQ</sequence>